<dbReference type="Proteomes" id="UP000092247">
    <property type="component" value="Unassembled WGS sequence"/>
</dbReference>
<dbReference type="PIRSF" id="PIRSF030802">
    <property type="entry name" value="UCP030802"/>
    <property type="match status" value="1"/>
</dbReference>
<dbReference type="InterPro" id="IPR036412">
    <property type="entry name" value="HAD-like_sf"/>
</dbReference>
<evidence type="ECO:0000313" key="3">
    <source>
        <dbReference type="Proteomes" id="UP000092247"/>
    </source>
</evidence>
<dbReference type="EMBL" id="LZEX01000023">
    <property type="protein sequence ID" value="OBU06097.1"/>
    <property type="molecule type" value="Genomic_DNA"/>
</dbReference>
<gene>
    <name evidence="2" type="ORF">AYY17_06655</name>
</gene>
<keyword evidence="1" id="KW-0479">Metal-binding</keyword>
<accession>A0A1B8HAL0</accession>
<reference evidence="2 3" key="1">
    <citation type="submission" date="2016-06" db="EMBL/GenBank/DDBJ databases">
        <authorList>
            <person name="Kjaerup R.B."/>
            <person name="Dalgaard T.S."/>
            <person name="Juul-Madsen H.R."/>
        </authorList>
    </citation>
    <scope>NUCLEOTIDE SEQUENCE [LARGE SCALE GENOMIC DNA]</scope>
    <source>
        <strain evidence="2 3">GCSL-Mp3</strain>
    </source>
</reference>
<dbReference type="RefSeq" id="WP_067424496.1">
    <property type="nucleotide sequence ID" value="NZ_CBCPID010000009.1"/>
</dbReference>
<dbReference type="STRING" id="368603.AYY16_11735"/>
<dbReference type="Gene3D" id="3.40.50.1000">
    <property type="entry name" value="HAD superfamily/HAD-like"/>
    <property type="match status" value="1"/>
</dbReference>
<proteinExistence type="predicted"/>
<name>A0A1B8HAL0_9GAMM</name>
<evidence type="ECO:0000313" key="2">
    <source>
        <dbReference type="EMBL" id="OBU06097.1"/>
    </source>
</evidence>
<sequence>MTDPVILSDLDDTLFQTRRKMTEEQKVTPFRAGALDPGLEPRSFMTEEQSMLVDWLLAHADLIPVTARGTEEFSRVTIPFRSYAVTTHGAVILTPDGSPDPHWQALILSALAPYRERLLSLQQFCTQLMAERGIDAWARINYEYGGEPVYLVMKHTDSNRLDELYDIGDEAEQRFGTDGFYIHRNGNNIAWLPDAIEKGRAVSWLLDTLRAERGTFPVIGLGDSLSDYRFMQHCTWFGLPRRSQFADAIARRIFSEVSDV</sequence>
<dbReference type="AlphaFoldDB" id="A0A1B8HAL0"/>
<comment type="caution">
    <text evidence="2">The sequence shown here is derived from an EMBL/GenBank/DDBJ whole genome shotgun (WGS) entry which is preliminary data.</text>
</comment>
<dbReference type="GO" id="GO:0046872">
    <property type="term" value="F:metal ion binding"/>
    <property type="evidence" value="ECO:0007669"/>
    <property type="project" value="UniProtKB-KW"/>
</dbReference>
<dbReference type="InterPro" id="IPR023214">
    <property type="entry name" value="HAD_sf"/>
</dbReference>
<dbReference type="InterPro" id="IPR024197">
    <property type="entry name" value="TPP-like"/>
</dbReference>
<dbReference type="SUPFAM" id="SSF56784">
    <property type="entry name" value="HAD-like"/>
    <property type="match status" value="1"/>
</dbReference>
<organism evidence="2 3">
    <name type="scientific">Morganella psychrotolerans</name>
    <dbReference type="NCBI Taxonomy" id="368603"/>
    <lineage>
        <taxon>Bacteria</taxon>
        <taxon>Pseudomonadati</taxon>
        <taxon>Pseudomonadota</taxon>
        <taxon>Gammaproteobacteria</taxon>
        <taxon>Enterobacterales</taxon>
        <taxon>Morganellaceae</taxon>
        <taxon>Morganella</taxon>
    </lineage>
</organism>
<evidence type="ECO:0000256" key="1">
    <source>
        <dbReference type="ARBA" id="ARBA00022723"/>
    </source>
</evidence>
<protein>
    <recommendedName>
        <fullName evidence="4">Sucrose phosphatase-like domain-containing protein</fullName>
    </recommendedName>
</protein>
<evidence type="ECO:0008006" key="4">
    <source>
        <dbReference type="Google" id="ProtNLM"/>
    </source>
</evidence>